<evidence type="ECO:0000259" key="8">
    <source>
        <dbReference type="PROSITE" id="PS50110"/>
    </source>
</evidence>
<dbReference type="Gene3D" id="1.10.287.130">
    <property type="match status" value="1"/>
</dbReference>
<dbReference type="PROSITE" id="PS50109">
    <property type="entry name" value="HIS_KIN"/>
    <property type="match status" value="1"/>
</dbReference>
<evidence type="ECO:0000313" key="9">
    <source>
        <dbReference type="EMBL" id="NIY71520.1"/>
    </source>
</evidence>
<evidence type="ECO:0000256" key="4">
    <source>
        <dbReference type="ARBA" id="ARBA00022679"/>
    </source>
</evidence>
<dbReference type="CDD" id="cd00156">
    <property type="entry name" value="REC"/>
    <property type="match status" value="1"/>
</dbReference>
<dbReference type="PANTHER" id="PTHR43047:SF9">
    <property type="entry name" value="HISTIDINE KINASE"/>
    <property type="match status" value="1"/>
</dbReference>
<dbReference type="SUPFAM" id="SSF55785">
    <property type="entry name" value="PYP-like sensor domain (PAS domain)"/>
    <property type="match status" value="1"/>
</dbReference>
<keyword evidence="10" id="KW-1185">Reference proteome</keyword>
<feature type="domain" description="Histidine kinase" evidence="7">
    <location>
        <begin position="381"/>
        <end position="593"/>
    </location>
</feature>
<dbReference type="EMBL" id="JAATOP010000002">
    <property type="protein sequence ID" value="NIY71520.1"/>
    <property type="molecule type" value="Genomic_DNA"/>
</dbReference>
<dbReference type="Pfam" id="PF00512">
    <property type="entry name" value="HisKA"/>
    <property type="match status" value="1"/>
</dbReference>
<dbReference type="InterPro" id="IPR036890">
    <property type="entry name" value="HATPase_C_sf"/>
</dbReference>
<evidence type="ECO:0000256" key="6">
    <source>
        <dbReference type="PROSITE-ProRule" id="PRU00169"/>
    </source>
</evidence>
<dbReference type="Gene3D" id="3.40.50.2300">
    <property type="match status" value="1"/>
</dbReference>
<dbReference type="Pfam" id="PF02518">
    <property type="entry name" value="HATPase_c"/>
    <property type="match status" value="1"/>
</dbReference>
<dbReference type="Pfam" id="PF12860">
    <property type="entry name" value="PAS_7"/>
    <property type="match status" value="2"/>
</dbReference>
<dbReference type="SMART" id="SM00388">
    <property type="entry name" value="HisKA"/>
    <property type="match status" value="1"/>
</dbReference>
<protein>
    <recommendedName>
        <fullName evidence="2">histidine kinase</fullName>
        <ecNumber evidence="2">2.7.13.3</ecNumber>
    </recommendedName>
</protein>
<keyword evidence="3 6" id="KW-0597">Phosphoprotein</keyword>
<keyword evidence="4" id="KW-0808">Transferase</keyword>
<keyword evidence="5" id="KW-0418">Kinase</keyword>
<dbReference type="InterPro" id="IPR003594">
    <property type="entry name" value="HATPase_dom"/>
</dbReference>
<comment type="caution">
    <text evidence="9">The sequence shown here is derived from an EMBL/GenBank/DDBJ whole genome shotgun (WGS) entry which is preliminary data.</text>
</comment>
<dbReference type="Pfam" id="PF00072">
    <property type="entry name" value="Response_reg"/>
    <property type="match status" value="1"/>
</dbReference>
<dbReference type="Proteomes" id="UP000709466">
    <property type="component" value="Unassembled WGS sequence"/>
</dbReference>
<dbReference type="PANTHER" id="PTHR43047">
    <property type="entry name" value="TWO-COMPONENT HISTIDINE PROTEIN KINASE"/>
    <property type="match status" value="1"/>
</dbReference>
<dbReference type="InterPro" id="IPR004358">
    <property type="entry name" value="Sig_transdc_His_kin-like_C"/>
</dbReference>
<dbReference type="CDD" id="cd00075">
    <property type="entry name" value="HATPase"/>
    <property type="match status" value="1"/>
</dbReference>
<dbReference type="InterPro" id="IPR001789">
    <property type="entry name" value="Sig_transdc_resp-reg_receiver"/>
</dbReference>
<accession>A0ABX0VUK7</accession>
<proteinExistence type="predicted"/>
<evidence type="ECO:0000256" key="3">
    <source>
        <dbReference type="ARBA" id="ARBA00022553"/>
    </source>
</evidence>
<name>A0ABX0VUK7_9RHOB</name>
<dbReference type="SUPFAM" id="SSF47384">
    <property type="entry name" value="Homodimeric domain of signal transducing histidine kinase"/>
    <property type="match status" value="1"/>
</dbReference>
<evidence type="ECO:0000256" key="2">
    <source>
        <dbReference type="ARBA" id="ARBA00012438"/>
    </source>
</evidence>
<sequence length="735" mass="83093">MSDSLLNPLDPPEKQREKLLKICASLMRRIEQINGDQNVAYTQFQRAVLLEEQVRERTRDLEHALDLLNESNARLATANIETEKARSDLASAIETIQEGFGLFDSDGILVLCNSRFGMHMPDIRSDLKPGMSFESYVKLISKSRYLHLPDGTSSADWARQRMLRHGEEHVMFNVSLIWDRWVQVSEHRMKDGQTVIMQTDISDIIRLERMERGRLMDDQAKLIRATLEHINQGVGIFDSERRLVGFNQRLAHMLSIPLTQMRVGLDFVSILKLIQNDITPLNSEPNVLIEDWVQSTEKRPPLRIEFQRGETRWFDMFAQEMPDRGFVVSITDVTSERDFARQLRQVNEHLEQRVTERTLELEDALAVAERAIASRSRFVAAASHDLLQPLSAATLYLSSLTEECESPRQKEVIGKAQNALFSVQDMIAALLDISKLEAGRAAVDVRQIDLGALLKQLRDEFEPIARQKGLDLRVLPVNLVVRSDATYLRRILQNLISNAIRYTDTGKVLVGVRRMRRSVRLEVWDTGAGIAPEDQEIIFREFHRLDARSSASEGLGLGLAIVDRACGLLRHPLTVESEPGKGTVFRVTVPLSFETAEEIAPEGPVTHSSWRHDGLVTLLVENDLDMRKALTLLLEKWNVQVIDVNSGDEAIQLLQEIDLAPDAMLVDYKLDGGEKGTDAINRLRDMLGEVPARLITANRTAAVQAECSKHGIEVLTKPLDPISLHLFLESASHQF</sequence>
<dbReference type="InterPro" id="IPR011006">
    <property type="entry name" value="CheY-like_superfamily"/>
</dbReference>
<dbReference type="InterPro" id="IPR003661">
    <property type="entry name" value="HisK_dim/P_dom"/>
</dbReference>
<gene>
    <name evidence="9" type="ORF">HCZ30_03615</name>
</gene>
<dbReference type="InterPro" id="IPR005467">
    <property type="entry name" value="His_kinase_dom"/>
</dbReference>
<dbReference type="Gene3D" id="3.30.565.10">
    <property type="entry name" value="Histidine kinase-like ATPase, C-terminal domain"/>
    <property type="match status" value="1"/>
</dbReference>
<dbReference type="SMART" id="SM00387">
    <property type="entry name" value="HATPase_c"/>
    <property type="match status" value="1"/>
</dbReference>
<dbReference type="CDD" id="cd00082">
    <property type="entry name" value="HisKA"/>
    <property type="match status" value="1"/>
</dbReference>
<dbReference type="Gene3D" id="3.30.450.20">
    <property type="entry name" value="PAS domain"/>
    <property type="match status" value="1"/>
</dbReference>
<reference evidence="9 10" key="1">
    <citation type="submission" date="2020-03" db="EMBL/GenBank/DDBJ databases">
        <title>Bacterial isolates of synthetic phycosphere.</title>
        <authorList>
            <person name="Fu H."/>
            <person name="Moran M.A."/>
        </authorList>
    </citation>
    <scope>NUCLEOTIDE SEQUENCE [LARGE SCALE GENOMIC DNA]</scope>
    <source>
        <strain evidence="9 10">HF1</strain>
    </source>
</reference>
<dbReference type="EC" id="2.7.13.3" evidence="2"/>
<dbReference type="SUPFAM" id="SSF55874">
    <property type="entry name" value="ATPase domain of HSP90 chaperone/DNA topoisomerase II/histidine kinase"/>
    <property type="match status" value="1"/>
</dbReference>
<organism evidence="9 10">
    <name type="scientific">Marivivens donghaensis</name>
    <dbReference type="NCBI Taxonomy" id="1699413"/>
    <lineage>
        <taxon>Bacteria</taxon>
        <taxon>Pseudomonadati</taxon>
        <taxon>Pseudomonadota</taxon>
        <taxon>Alphaproteobacteria</taxon>
        <taxon>Rhodobacterales</taxon>
        <taxon>Paracoccaceae</taxon>
        <taxon>Marivivens group</taxon>
        <taxon>Marivivens</taxon>
    </lineage>
</organism>
<evidence type="ECO:0000313" key="10">
    <source>
        <dbReference type="Proteomes" id="UP000709466"/>
    </source>
</evidence>
<evidence type="ECO:0000259" key="7">
    <source>
        <dbReference type="PROSITE" id="PS50109"/>
    </source>
</evidence>
<dbReference type="SUPFAM" id="SSF52172">
    <property type="entry name" value="CheY-like"/>
    <property type="match status" value="1"/>
</dbReference>
<dbReference type="InterPro" id="IPR035965">
    <property type="entry name" value="PAS-like_dom_sf"/>
</dbReference>
<dbReference type="SMART" id="SM00448">
    <property type="entry name" value="REC"/>
    <property type="match status" value="1"/>
</dbReference>
<evidence type="ECO:0000256" key="5">
    <source>
        <dbReference type="ARBA" id="ARBA00022777"/>
    </source>
</evidence>
<dbReference type="PRINTS" id="PR00344">
    <property type="entry name" value="BCTRLSENSOR"/>
</dbReference>
<evidence type="ECO:0000256" key="1">
    <source>
        <dbReference type="ARBA" id="ARBA00000085"/>
    </source>
</evidence>
<dbReference type="InterPro" id="IPR036097">
    <property type="entry name" value="HisK_dim/P_sf"/>
</dbReference>
<feature type="domain" description="Response regulatory" evidence="8">
    <location>
        <begin position="616"/>
        <end position="732"/>
    </location>
</feature>
<feature type="modified residue" description="4-aspartylphosphate" evidence="6">
    <location>
        <position position="667"/>
    </location>
</feature>
<dbReference type="PROSITE" id="PS50110">
    <property type="entry name" value="RESPONSE_REGULATORY"/>
    <property type="match status" value="1"/>
</dbReference>
<comment type="catalytic activity">
    <reaction evidence="1">
        <text>ATP + protein L-histidine = ADP + protein N-phospho-L-histidine.</text>
        <dbReference type="EC" id="2.7.13.3"/>
    </reaction>
</comment>